<dbReference type="AlphaFoldDB" id="A0A7X5UYN7"/>
<keyword evidence="1" id="KW-0812">Transmembrane</keyword>
<keyword evidence="1" id="KW-1133">Transmembrane helix</keyword>
<feature type="transmembrane region" description="Helical" evidence="1">
    <location>
        <begin position="7"/>
        <end position="30"/>
    </location>
</feature>
<name>A0A7X5UYN7_9SPHN</name>
<evidence type="ECO:0000313" key="2">
    <source>
        <dbReference type="EMBL" id="NIJ64126.1"/>
    </source>
</evidence>
<organism evidence="2 3">
    <name type="scientific">Sphingomonas leidyi</name>
    <dbReference type="NCBI Taxonomy" id="68569"/>
    <lineage>
        <taxon>Bacteria</taxon>
        <taxon>Pseudomonadati</taxon>
        <taxon>Pseudomonadota</taxon>
        <taxon>Alphaproteobacteria</taxon>
        <taxon>Sphingomonadales</taxon>
        <taxon>Sphingomonadaceae</taxon>
        <taxon>Sphingomonas</taxon>
    </lineage>
</organism>
<gene>
    <name evidence="2" type="ORF">FHR20_001057</name>
</gene>
<dbReference type="EMBL" id="JAASQV010000001">
    <property type="protein sequence ID" value="NIJ64126.1"/>
    <property type="molecule type" value="Genomic_DNA"/>
</dbReference>
<dbReference type="Proteomes" id="UP000564677">
    <property type="component" value="Unassembled WGS sequence"/>
</dbReference>
<protein>
    <submittedName>
        <fullName evidence="2">Uncharacterized protein</fullName>
    </submittedName>
</protein>
<evidence type="ECO:0000256" key="1">
    <source>
        <dbReference type="SAM" id="Phobius"/>
    </source>
</evidence>
<reference evidence="2 3" key="1">
    <citation type="submission" date="2020-03" db="EMBL/GenBank/DDBJ databases">
        <title>Genomic Encyclopedia of Type Strains, Phase IV (KMG-IV): sequencing the most valuable type-strain genomes for metagenomic binning, comparative biology and taxonomic classification.</title>
        <authorList>
            <person name="Goeker M."/>
        </authorList>
    </citation>
    <scope>NUCLEOTIDE SEQUENCE [LARGE SCALE GENOMIC DNA]</scope>
    <source>
        <strain evidence="2 3">DSM 4733</strain>
    </source>
</reference>
<feature type="transmembrane region" description="Helical" evidence="1">
    <location>
        <begin position="42"/>
        <end position="64"/>
    </location>
</feature>
<proteinExistence type="predicted"/>
<dbReference type="RefSeq" id="WP_167298526.1">
    <property type="nucleotide sequence ID" value="NZ_JAASQV010000001.1"/>
</dbReference>
<accession>A0A7X5UYN7</accession>
<sequence>MRQNILILAGILGILAGVVFMLQGLGILHLPASSPMIGSQTWAIRGGIIALLSAILVGGVRLVPTSAERKAARRAERGERQP</sequence>
<keyword evidence="3" id="KW-1185">Reference proteome</keyword>
<comment type="caution">
    <text evidence="2">The sequence shown here is derived from an EMBL/GenBank/DDBJ whole genome shotgun (WGS) entry which is preliminary data.</text>
</comment>
<evidence type="ECO:0000313" key="3">
    <source>
        <dbReference type="Proteomes" id="UP000564677"/>
    </source>
</evidence>
<keyword evidence="1" id="KW-0472">Membrane</keyword>